<dbReference type="NCBIfam" id="NF037997">
    <property type="entry name" value="Na_Pi_symport"/>
    <property type="match status" value="1"/>
</dbReference>
<dbReference type="RefSeq" id="WP_275117440.1">
    <property type="nucleotide sequence ID" value="NZ_JAOTPO010000003.1"/>
</dbReference>
<feature type="transmembrane region" description="Helical" evidence="6">
    <location>
        <begin position="284"/>
        <end position="307"/>
    </location>
</feature>
<reference evidence="7" key="1">
    <citation type="submission" date="2024-05" db="EMBL/GenBank/DDBJ databases">
        <title>Alkalihalobacillus sp. strain MEB203 novel alkaliphilic bacterium from Lonar Lake, India.</title>
        <authorList>
            <person name="Joshi A."/>
            <person name="Thite S."/>
            <person name="Mengade P."/>
        </authorList>
    </citation>
    <scope>NUCLEOTIDE SEQUENCE</scope>
    <source>
        <strain evidence="7">MEB 203</strain>
    </source>
</reference>
<evidence type="ECO:0000256" key="4">
    <source>
        <dbReference type="ARBA" id="ARBA00022989"/>
    </source>
</evidence>
<feature type="transmembrane region" description="Helical" evidence="6">
    <location>
        <begin position="135"/>
        <end position="152"/>
    </location>
</feature>
<keyword evidence="2" id="KW-1003">Cell membrane</keyword>
<dbReference type="PANTHER" id="PTHR10010:SF46">
    <property type="entry name" value="SODIUM-DEPENDENT PHOSPHATE TRANSPORT PROTEIN 2B"/>
    <property type="match status" value="1"/>
</dbReference>
<comment type="subcellular location">
    <subcellularLocation>
        <location evidence="1">Cell membrane</location>
        <topology evidence="1">Multi-pass membrane protein</topology>
    </subcellularLocation>
</comment>
<feature type="transmembrane region" description="Helical" evidence="6">
    <location>
        <begin position="247"/>
        <end position="272"/>
    </location>
</feature>
<protein>
    <submittedName>
        <fullName evidence="7">Na/Pi symporter</fullName>
    </submittedName>
</protein>
<sequence length="540" mass="58217">MGTFTIVLGGVGLFLLGMTLMTDGLKALAGDALKQLLSKFTGGTISSILSGATITALIQSSSATTFMTIGFVSAGLLTFTQSVGVIIGANVGSTSTGWLVSVIGFKVNMSTLALPLIGIGVFLKLFSKGKLTPHGMALAGFGLLFLGIDILQQGMSGIGDMFNLGAISGDTLLHMLLLIVIGIAMTVIMQSSSAAVVTTLTALYAGAITFDQAAVLVIGQNVGTTVKAMIAAVGSSIPAKRTAVAHILFNLLTGLLALLALPLFISAVFYISDLLQITDQSVSLAIFHTLFNVIGVLLIVPFMPLFIKLVIKIVPEKDEHLTKHLDHSVATVGPVAIEAVRRTLLKIMGLISTSFVSVFKGEKPLAYLKKKLEDAENALVEIRSFLTKVNSESVSHSDREYSSHVSMIHAIDHIDRLIKALKEIESIEKLKRDQNILTLLMKLAKVFEQVSGSIENKQLEHLVALVETNSKEIAEIRKEDRKTIIKTTAKSQLDVSVAIEKVHSIHWVDRVAFHLWRTMYHLEDKEVMEVTDFEVENAPE</sequence>
<evidence type="ECO:0000313" key="8">
    <source>
        <dbReference type="Proteomes" id="UP001148125"/>
    </source>
</evidence>
<name>A0ABT5VBF4_9BACI</name>
<proteinExistence type="predicted"/>
<feature type="transmembrane region" description="Helical" evidence="6">
    <location>
        <begin position="172"/>
        <end position="189"/>
    </location>
</feature>
<evidence type="ECO:0000256" key="1">
    <source>
        <dbReference type="ARBA" id="ARBA00004651"/>
    </source>
</evidence>
<comment type="caution">
    <text evidence="7">The sequence shown here is derived from an EMBL/GenBank/DDBJ whole genome shotgun (WGS) entry which is preliminary data.</text>
</comment>
<evidence type="ECO:0000256" key="5">
    <source>
        <dbReference type="ARBA" id="ARBA00023136"/>
    </source>
</evidence>
<evidence type="ECO:0000256" key="3">
    <source>
        <dbReference type="ARBA" id="ARBA00022692"/>
    </source>
</evidence>
<dbReference type="PANTHER" id="PTHR10010">
    <property type="entry name" value="SOLUTE CARRIER FAMILY 34 SODIUM PHOSPHATE , MEMBER 2-RELATED"/>
    <property type="match status" value="1"/>
</dbReference>
<feature type="transmembrane region" description="Helical" evidence="6">
    <location>
        <begin position="98"/>
        <end position="123"/>
    </location>
</feature>
<accession>A0ABT5VBF4</accession>
<keyword evidence="3 6" id="KW-0812">Transmembrane</keyword>
<dbReference type="InterPro" id="IPR003841">
    <property type="entry name" value="Na/Pi_transpt"/>
</dbReference>
<dbReference type="Proteomes" id="UP001148125">
    <property type="component" value="Unassembled WGS sequence"/>
</dbReference>
<feature type="transmembrane region" description="Helical" evidence="6">
    <location>
        <begin position="40"/>
        <end position="58"/>
    </location>
</feature>
<keyword evidence="4 6" id="KW-1133">Transmembrane helix</keyword>
<keyword evidence="5 6" id="KW-0472">Membrane</keyword>
<feature type="transmembrane region" description="Helical" evidence="6">
    <location>
        <begin position="70"/>
        <end position="92"/>
    </location>
</feature>
<evidence type="ECO:0000256" key="2">
    <source>
        <dbReference type="ARBA" id="ARBA00022475"/>
    </source>
</evidence>
<dbReference type="Pfam" id="PF02690">
    <property type="entry name" value="Na_Pi_cotrans"/>
    <property type="match status" value="2"/>
</dbReference>
<dbReference type="EMBL" id="JAOTPO010000003">
    <property type="protein sequence ID" value="MDE5412804.1"/>
    <property type="molecule type" value="Genomic_DNA"/>
</dbReference>
<organism evidence="7 8">
    <name type="scientific">Alkalihalobacterium chitinilyticum</name>
    <dbReference type="NCBI Taxonomy" id="2980103"/>
    <lineage>
        <taxon>Bacteria</taxon>
        <taxon>Bacillati</taxon>
        <taxon>Bacillota</taxon>
        <taxon>Bacilli</taxon>
        <taxon>Bacillales</taxon>
        <taxon>Bacillaceae</taxon>
        <taxon>Alkalihalobacterium</taxon>
    </lineage>
</organism>
<evidence type="ECO:0000256" key="6">
    <source>
        <dbReference type="SAM" id="Phobius"/>
    </source>
</evidence>
<evidence type="ECO:0000313" key="7">
    <source>
        <dbReference type="EMBL" id="MDE5412804.1"/>
    </source>
</evidence>
<keyword evidence="8" id="KW-1185">Reference proteome</keyword>
<gene>
    <name evidence="7" type="ORF">N7Z68_05360</name>
</gene>